<dbReference type="GO" id="GO:0120159">
    <property type="term" value="F:rRNA pseudouridine synthase activity"/>
    <property type="evidence" value="ECO:0007669"/>
    <property type="project" value="UniProtKB-ARBA"/>
</dbReference>
<dbReference type="KEGG" id="drm:Dred_1142"/>
<dbReference type="Gene3D" id="3.10.290.10">
    <property type="entry name" value="RNA-binding S4 domain"/>
    <property type="match status" value="1"/>
</dbReference>
<name>A4J3M3_DESRM</name>
<dbReference type="FunFam" id="3.10.290.10:FF:000003">
    <property type="entry name" value="Pseudouridine synthase"/>
    <property type="match status" value="1"/>
</dbReference>
<dbReference type="InterPro" id="IPR042092">
    <property type="entry name" value="PsdUridine_s_RsuA/RluB/E/F_cat"/>
</dbReference>
<keyword evidence="2 4" id="KW-0694">RNA-binding</keyword>
<dbReference type="PROSITE" id="PS01149">
    <property type="entry name" value="PSI_RSU"/>
    <property type="match status" value="1"/>
</dbReference>
<dbReference type="FunFam" id="3.30.70.1560:FF:000001">
    <property type="entry name" value="Pseudouridine synthase"/>
    <property type="match status" value="1"/>
</dbReference>
<dbReference type="EC" id="5.4.99.-" evidence="5"/>
<dbReference type="Gene3D" id="3.30.70.1560">
    <property type="entry name" value="Alpha-L RNA-binding motif"/>
    <property type="match status" value="1"/>
</dbReference>
<dbReference type="InterPro" id="IPR018496">
    <property type="entry name" value="PsdUridine_synth_RsuA/RluB_CS"/>
</dbReference>
<accession>A4J3M3</accession>
<dbReference type="Pfam" id="PF01479">
    <property type="entry name" value="S4"/>
    <property type="match status" value="1"/>
</dbReference>
<proteinExistence type="inferred from homology"/>
<keyword evidence="3 5" id="KW-0413">Isomerase</keyword>
<feature type="domain" description="RNA-binding S4" evidence="7">
    <location>
        <begin position="3"/>
        <end position="65"/>
    </location>
</feature>
<dbReference type="Pfam" id="PF00849">
    <property type="entry name" value="PseudoU_synth_2"/>
    <property type="match status" value="1"/>
</dbReference>
<dbReference type="PANTHER" id="PTHR47683">
    <property type="entry name" value="PSEUDOURIDINE SYNTHASE FAMILY PROTEIN-RELATED"/>
    <property type="match status" value="1"/>
</dbReference>
<dbReference type="PANTHER" id="PTHR47683:SF2">
    <property type="entry name" value="RNA-BINDING S4 DOMAIN-CONTAINING PROTEIN"/>
    <property type="match status" value="1"/>
</dbReference>
<organism evidence="8 9">
    <name type="scientific">Desulforamulus reducens (strain ATCC BAA-1160 / DSM 100696 / MI-1)</name>
    <name type="common">Desulfotomaculum reducens</name>
    <dbReference type="NCBI Taxonomy" id="349161"/>
    <lineage>
        <taxon>Bacteria</taxon>
        <taxon>Bacillati</taxon>
        <taxon>Bacillota</taxon>
        <taxon>Clostridia</taxon>
        <taxon>Eubacteriales</taxon>
        <taxon>Peptococcaceae</taxon>
        <taxon>Desulforamulus</taxon>
    </lineage>
</organism>
<dbReference type="CDD" id="cd02870">
    <property type="entry name" value="PseudoU_synth_RsuA_like"/>
    <property type="match status" value="1"/>
</dbReference>
<dbReference type="InterPro" id="IPR006145">
    <property type="entry name" value="PsdUridine_synth_RsuA/RluA"/>
</dbReference>
<dbReference type="EMBL" id="CP000612">
    <property type="protein sequence ID" value="ABO49676.1"/>
    <property type="molecule type" value="Genomic_DNA"/>
</dbReference>
<dbReference type="NCBIfam" id="TIGR00093">
    <property type="entry name" value="pseudouridine synthase"/>
    <property type="match status" value="1"/>
</dbReference>
<dbReference type="InterPro" id="IPR020103">
    <property type="entry name" value="PsdUridine_synth_cat_dom_sf"/>
</dbReference>
<feature type="compositionally biased region" description="Basic and acidic residues" evidence="6">
    <location>
        <begin position="283"/>
        <end position="292"/>
    </location>
</feature>
<evidence type="ECO:0000259" key="7">
    <source>
        <dbReference type="SMART" id="SM00363"/>
    </source>
</evidence>
<evidence type="ECO:0000256" key="3">
    <source>
        <dbReference type="ARBA" id="ARBA00023235"/>
    </source>
</evidence>
<dbReference type="Gene3D" id="3.30.70.580">
    <property type="entry name" value="Pseudouridine synthase I, catalytic domain, N-terminal subdomain"/>
    <property type="match status" value="1"/>
</dbReference>
<dbReference type="InterPro" id="IPR036986">
    <property type="entry name" value="S4_RNA-bd_sf"/>
</dbReference>
<evidence type="ECO:0000256" key="5">
    <source>
        <dbReference type="RuleBase" id="RU003887"/>
    </source>
</evidence>
<dbReference type="SUPFAM" id="SSF55120">
    <property type="entry name" value="Pseudouridine synthase"/>
    <property type="match status" value="1"/>
</dbReference>
<dbReference type="STRING" id="349161.Dred_1142"/>
<dbReference type="InterPro" id="IPR020094">
    <property type="entry name" value="TruA/RsuA/RluB/E/F_N"/>
</dbReference>
<dbReference type="SMART" id="SM00363">
    <property type="entry name" value="S4"/>
    <property type="match status" value="1"/>
</dbReference>
<protein>
    <recommendedName>
        <fullName evidence="5">Pseudouridine synthase</fullName>
        <ecNumber evidence="5">5.4.99.-</ecNumber>
    </recommendedName>
</protein>
<evidence type="ECO:0000256" key="6">
    <source>
        <dbReference type="SAM" id="MobiDB-lite"/>
    </source>
</evidence>
<dbReference type="SUPFAM" id="SSF55174">
    <property type="entry name" value="Alpha-L RNA-binding motif"/>
    <property type="match status" value="1"/>
</dbReference>
<dbReference type="eggNOG" id="COG1187">
    <property type="taxonomic scope" value="Bacteria"/>
</dbReference>
<dbReference type="RefSeq" id="WP_011877502.1">
    <property type="nucleotide sequence ID" value="NC_009253.1"/>
</dbReference>
<dbReference type="PROSITE" id="PS50889">
    <property type="entry name" value="S4"/>
    <property type="match status" value="1"/>
</dbReference>
<evidence type="ECO:0000256" key="4">
    <source>
        <dbReference type="PROSITE-ProRule" id="PRU00182"/>
    </source>
</evidence>
<dbReference type="GO" id="GO:0000455">
    <property type="term" value="P:enzyme-directed rRNA pseudouridine synthesis"/>
    <property type="evidence" value="ECO:0007669"/>
    <property type="project" value="UniProtKB-ARBA"/>
</dbReference>
<keyword evidence="9" id="KW-1185">Reference proteome</keyword>
<dbReference type="InterPro" id="IPR050343">
    <property type="entry name" value="RsuA_PseudoU_synthase"/>
</dbReference>
<dbReference type="InterPro" id="IPR002942">
    <property type="entry name" value="S4_RNA-bd"/>
</dbReference>
<gene>
    <name evidence="8" type="ordered locus">Dred_1142</name>
</gene>
<dbReference type="HOGENOM" id="CLU_024979_1_2_9"/>
<evidence type="ECO:0000256" key="2">
    <source>
        <dbReference type="ARBA" id="ARBA00022884"/>
    </source>
</evidence>
<dbReference type="CDD" id="cd00165">
    <property type="entry name" value="S4"/>
    <property type="match status" value="1"/>
</dbReference>
<evidence type="ECO:0000313" key="8">
    <source>
        <dbReference type="EMBL" id="ABO49676.1"/>
    </source>
</evidence>
<evidence type="ECO:0000313" key="9">
    <source>
        <dbReference type="Proteomes" id="UP000001556"/>
    </source>
</evidence>
<comment type="similarity">
    <text evidence="1 5">Belongs to the pseudouridine synthase RsuA family.</text>
</comment>
<reference evidence="8 9" key="1">
    <citation type="submission" date="2007-03" db="EMBL/GenBank/DDBJ databases">
        <title>Complete sequence of Desulfotomaculum reducens MI-1.</title>
        <authorList>
            <consortium name="US DOE Joint Genome Institute"/>
            <person name="Copeland A."/>
            <person name="Lucas S."/>
            <person name="Lapidus A."/>
            <person name="Barry K."/>
            <person name="Detter J.C."/>
            <person name="Glavina del Rio T."/>
            <person name="Hammon N."/>
            <person name="Israni S."/>
            <person name="Dalin E."/>
            <person name="Tice H."/>
            <person name="Pitluck S."/>
            <person name="Sims D."/>
            <person name="Brettin T."/>
            <person name="Bruce D."/>
            <person name="Han C."/>
            <person name="Tapia R."/>
            <person name="Schmutz J."/>
            <person name="Larimer F."/>
            <person name="Land M."/>
            <person name="Hauser L."/>
            <person name="Kyrpides N."/>
            <person name="Kim E."/>
            <person name="Tebo B.M."/>
            <person name="Richardson P."/>
        </authorList>
    </citation>
    <scope>NUCLEOTIDE SEQUENCE [LARGE SCALE GENOMIC DNA]</scope>
    <source>
        <strain evidence="8 9">MI-1</strain>
    </source>
</reference>
<sequence>MEERLQKILAKAGVASRRHSEELIISGQVKVNGKTVTEMGLKVDPTKDKIEVKGKPLPPLEKKVYLLMNKPRGYVTTLSDERDRKTVVDLLKGVEQRVYPVGRLDYDSEGLLLLTNDGELTQALTHPKHKVKKTYLAKVDGIPETEELKAMAKGLVLEDGPTAPADVRLAGTGDNRALLEISIHEGRNRQVRRMCEHIGYKVLRLRRTRIGTLELGSLKSGEVRALTKKELRELASLVGLKQNYNDMQLTTEVQKKKPSPCGRVGRIKGKVSEQKSNRSAKSKVNEFFEKGTLRGKNSKSKVSSRESSR</sequence>
<dbReference type="GO" id="GO:0003723">
    <property type="term" value="F:RNA binding"/>
    <property type="evidence" value="ECO:0007669"/>
    <property type="project" value="UniProtKB-KW"/>
</dbReference>
<dbReference type="Proteomes" id="UP000001556">
    <property type="component" value="Chromosome"/>
</dbReference>
<dbReference type="GO" id="GO:0005829">
    <property type="term" value="C:cytosol"/>
    <property type="evidence" value="ECO:0007669"/>
    <property type="project" value="UniProtKB-ARBA"/>
</dbReference>
<dbReference type="InterPro" id="IPR000748">
    <property type="entry name" value="PsdUridine_synth_RsuA/RluB/E/F"/>
</dbReference>
<dbReference type="AlphaFoldDB" id="A4J3M3"/>
<dbReference type="OrthoDB" id="9807213at2"/>
<evidence type="ECO:0000256" key="1">
    <source>
        <dbReference type="ARBA" id="ARBA00008348"/>
    </source>
</evidence>
<feature type="region of interest" description="Disordered" evidence="6">
    <location>
        <begin position="253"/>
        <end position="309"/>
    </location>
</feature>